<protein>
    <submittedName>
        <fullName evidence="1">Uncharacterized protein</fullName>
    </submittedName>
</protein>
<reference evidence="1 2" key="1">
    <citation type="journal article" date="2020" name="Cell">
        <title>Large-Scale Comparative Analyses of Tick Genomes Elucidate Their Genetic Diversity and Vector Capacities.</title>
        <authorList>
            <consortium name="Tick Genome and Microbiome Consortium (TIGMIC)"/>
            <person name="Jia N."/>
            <person name="Wang J."/>
            <person name="Shi W."/>
            <person name="Du L."/>
            <person name="Sun Y."/>
            <person name="Zhan W."/>
            <person name="Jiang J.F."/>
            <person name="Wang Q."/>
            <person name="Zhang B."/>
            <person name="Ji P."/>
            <person name="Bell-Sakyi L."/>
            <person name="Cui X.M."/>
            <person name="Yuan T.T."/>
            <person name="Jiang B.G."/>
            <person name="Yang W.F."/>
            <person name="Lam T.T."/>
            <person name="Chang Q.C."/>
            <person name="Ding S.J."/>
            <person name="Wang X.J."/>
            <person name="Zhu J.G."/>
            <person name="Ruan X.D."/>
            <person name="Zhao L."/>
            <person name="Wei J.T."/>
            <person name="Ye R.Z."/>
            <person name="Que T.C."/>
            <person name="Du C.H."/>
            <person name="Zhou Y.H."/>
            <person name="Cheng J.X."/>
            <person name="Dai P.F."/>
            <person name="Guo W.B."/>
            <person name="Han X.H."/>
            <person name="Huang E.J."/>
            <person name="Li L.F."/>
            <person name="Wei W."/>
            <person name="Gao Y.C."/>
            <person name="Liu J.Z."/>
            <person name="Shao H.Z."/>
            <person name="Wang X."/>
            <person name="Wang C.C."/>
            <person name="Yang T.C."/>
            <person name="Huo Q.B."/>
            <person name="Li W."/>
            <person name="Chen H.Y."/>
            <person name="Chen S.E."/>
            <person name="Zhou L.G."/>
            <person name="Ni X.B."/>
            <person name="Tian J.H."/>
            <person name="Sheng Y."/>
            <person name="Liu T."/>
            <person name="Pan Y.S."/>
            <person name="Xia L.Y."/>
            <person name="Li J."/>
            <person name="Zhao F."/>
            <person name="Cao W.C."/>
        </authorList>
    </citation>
    <scope>NUCLEOTIDE SEQUENCE [LARGE SCALE GENOMIC DNA]</scope>
    <source>
        <strain evidence="1">Iper-2018</strain>
    </source>
</reference>
<comment type="caution">
    <text evidence="1">The sequence shown here is derived from an EMBL/GenBank/DDBJ whole genome shotgun (WGS) entry which is preliminary data.</text>
</comment>
<evidence type="ECO:0000313" key="1">
    <source>
        <dbReference type="EMBL" id="KAG0425208.1"/>
    </source>
</evidence>
<gene>
    <name evidence="1" type="ORF">HPB47_027611</name>
</gene>
<organism evidence="1 2">
    <name type="scientific">Ixodes persulcatus</name>
    <name type="common">Taiga tick</name>
    <dbReference type="NCBI Taxonomy" id="34615"/>
    <lineage>
        <taxon>Eukaryota</taxon>
        <taxon>Metazoa</taxon>
        <taxon>Ecdysozoa</taxon>
        <taxon>Arthropoda</taxon>
        <taxon>Chelicerata</taxon>
        <taxon>Arachnida</taxon>
        <taxon>Acari</taxon>
        <taxon>Parasitiformes</taxon>
        <taxon>Ixodida</taxon>
        <taxon>Ixodoidea</taxon>
        <taxon>Ixodidae</taxon>
        <taxon>Ixodinae</taxon>
        <taxon>Ixodes</taxon>
    </lineage>
</organism>
<dbReference type="Proteomes" id="UP000805193">
    <property type="component" value="Unassembled WGS sequence"/>
</dbReference>
<evidence type="ECO:0000313" key="2">
    <source>
        <dbReference type="Proteomes" id="UP000805193"/>
    </source>
</evidence>
<keyword evidence="2" id="KW-1185">Reference proteome</keyword>
<accession>A0AC60PVK2</accession>
<dbReference type="EMBL" id="JABSTQ010009876">
    <property type="protein sequence ID" value="KAG0425208.1"/>
    <property type="molecule type" value="Genomic_DNA"/>
</dbReference>
<name>A0AC60PVK2_IXOPE</name>
<proteinExistence type="predicted"/>
<sequence length="225" mass="24220">MLACEGNTEGSGGSVAAGVGAVGPGDNASRLRDIMGKLRATPPRLCRENKTFTIDKRGHRDVVLADSINQAQMEHSGRSRFSLDVSPASVLRQRTTLVSPARMLLTAFLLRACGTLVAGWAVSVRFRYVMAVVARVDPDMFQLVDIMRDEARLDQFCEEHGLAPRTQPPGAASGAWGSVARNPMYGRCVDLGFNPARPQCTGTVTKTQLTAKKGGFSNQMRPEGV</sequence>